<dbReference type="Proteomes" id="UP000294028">
    <property type="component" value="Unassembled WGS sequence"/>
</dbReference>
<reference evidence="2 3" key="1">
    <citation type="submission" date="2018-12" db="EMBL/GenBank/DDBJ databases">
        <title>Genome analysis provides insights into bioremediation potentialities of Halogeometricum borinquense strain N11.</title>
        <authorList>
            <person name="Najjari A."/>
            <person name="Youssef N."/>
            <person name="Fhoula I."/>
            <person name="Ben Dhia O."/>
            <person name="Mahjoubi M."/>
            <person name="Ouzari H.I."/>
            <person name="Cherif A."/>
        </authorList>
    </citation>
    <scope>NUCLEOTIDE SEQUENCE [LARGE SCALE GENOMIC DNA]</scope>
    <source>
        <strain evidence="2 3">N11</strain>
    </source>
</reference>
<dbReference type="RefSeq" id="WP_006056315.1">
    <property type="nucleotide sequence ID" value="NZ_RZHH01000002.1"/>
</dbReference>
<dbReference type="EMBL" id="RZHH01000002">
    <property type="protein sequence ID" value="RYJ12880.1"/>
    <property type="molecule type" value="Genomic_DNA"/>
</dbReference>
<evidence type="ECO:0000256" key="1">
    <source>
        <dbReference type="SAM" id="Phobius"/>
    </source>
</evidence>
<feature type="transmembrane region" description="Helical" evidence="1">
    <location>
        <begin position="31"/>
        <end position="52"/>
    </location>
</feature>
<keyword evidence="1" id="KW-0812">Transmembrane</keyword>
<organism evidence="2 3">
    <name type="scientific">Halogeometricum borinquense</name>
    <dbReference type="NCBI Taxonomy" id="60847"/>
    <lineage>
        <taxon>Archaea</taxon>
        <taxon>Methanobacteriati</taxon>
        <taxon>Methanobacteriota</taxon>
        <taxon>Stenosarchaea group</taxon>
        <taxon>Halobacteria</taxon>
        <taxon>Halobacteriales</taxon>
        <taxon>Haloferacaceae</taxon>
        <taxon>Halogeometricum</taxon>
    </lineage>
</organism>
<dbReference type="AlphaFoldDB" id="A0A482T5H0"/>
<keyword evidence="1" id="KW-0472">Membrane</keyword>
<sequence length="59" mass="6000">MDSSGPVLDVIVAGTGFSALVLGVGVVTESIVLALGAAFFLLLALVLVYPFARFTGETN</sequence>
<keyword evidence="1" id="KW-1133">Transmembrane helix</keyword>
<gene>
    <name evidence="2" type="ORF">ELS19_02120</name>
</gene>
<evidence type="ECO:0000313" key="3">
    <source>
        <dbReference type="Proteomes" id="UP000294028"/>
    </source>
</evidence>
<name>A0A482T5H0_9EURY</name>
<accession>A0A482T5H0</accession>
<dbReference type="GeneID" id="9994491"/>
<evidence type="ECO:0000313" key="2">
    <source>
        <dbReference type="EMBL" id="RYJ12880.1"/>
    </source>
</evidence>
<proteinExistence type="predicted"/>
<protein>
    <submittedName>
        <fullName evidence="2">Uncharacterized protein</fullName>
    </submittedName>
</protein>
<comment type="caution">
    <text evidence="2">The sequence shown here is derived from an EMBL/GenBank/DDBJ whole genome shotgun (WGS) entry which is preliminary data.</text>
</comment>
<feature type="transmembrane region" description="Helical" evidence="1">
    <location>
        <begin position="7"/>
        <end position="25"/>
    </location>
</feature>